<evidence type="ECO:0000256" key="6">
    <source>
        <dbReference type="PIRSR" id="PIRSR600175-1"/>
    </source>
</evidence>
<accession>A0A1S3HYN4</accession>
<keyword evidence="8" id="KW-0769">Symport</keyword>
<dbReference type="RefSeq" id="XP_013390681.1">
    <property type="nucleotide sequence ID" value="XM_013535227.1"/>
</dbReference>
<feature type="transmembrane region" description="Helical" evidence="9">
    <location>
        <begin position="478"/>
        <end position="501"/>
    </location>
</feature>
<keyword evidence="6" id="KW-0479">Metal-binding</keyword>
<evidence type="ECO:0000256" key="4">
    <source>
        <dbReference type="ARBA" id="ARBA00022989"/>
    </source>
</evidence>
<dbReference type="SUPFAM" id="SSF161070">
    <property type="entry name" value="SNF-like"/>
    <property type="match status" value="1"/>
</dbReference>
<dbReference type="InParanoid" id="A0A1S3HYN4"/>
<evidence type="ECO:0000313" key="10">
    <source>
        <dbReference type="Proteomes" id="UP000085678"/>
    </source>
</evidence>
<name>A0A1S3HYN4_LINAN</name>
<dbReference type="PANTHER" id="PTHR11616">
    <property type="entry name" value="SODIUM/CHLORIDE DEPENDENT TRANSPORTER"/>
    <property type="match status" value="1"/>
</dbReference>
<evidence type="ECO:0000256" key="5">
    <source>
        <dbReference type="ARBA" id="ARBA00023136"/>
    </source>
</evidence>
<keyword evidence="2 8" id="KW-0813">Transport</keyword>
<feature type="transmembrane region" description="Helical" evidence="9">
    <location>
        <begin position="100"/>
        <end position="124"/>
    </location>
</feature>
<feature type="transmembrane region" description="Helical" evidence="9">
    <location>
        <begin position="599"/>
        <end position="624"/>
    </location>
</feature>
<dbReference type="InterPro" id="IPR037272">
    <property type="entry name" value="SNS_sf"/>
</dbReference>
<dbReference type="PANTHER" id="PTHR11616:SF240">
    <property type="entry name" value="BLOATED TUBULES, ISOFORM B-RELATED"/>
    <property type="match status" value="1"/>
</dbReference>
<evidence type="ECO:0000256" key="3">
    <source>
        <dbReference type="ARBA" id="ARBA00022692"/>
    </source>
</evidence>
<feature type="transmembrane region" description="Helical" evidence="9">
    <location>
        <begin position="71"/>
        <end position="88"/>
    </location>
</feature>
<feature type="binding site" evidence="6">
    <location>
        <position position="453"/>
    </location>
    <ligand>
        <name>Na(+)</name>
        <dbReference type="ChEBI" id="CHEBI:29101"/>
        <label>1</label>
    </ligand>
</feature>
<evidence type="ECO:0000256" key="8">
    <source>
        <dbReference type="RuleBase" id="RU003732"/>
    </source>
</evidence>
<feature type="binding site" evidence="6">
    <location>
        <position position="385"/>
    </location>
    <ligand>
        <name>Na(+)</name>
        <dbReference type="ChEBI" id="CHEBI:29101"/>
        <label>1</label>
    </ligand>
</feature>
<dbReference type="InterPro" id="IPR000175">
    <property type="entry name" value="Na/ntran_symport"/>
</dbReference>
<proteinExistence type="inferred from homology"/>
<feature type="binding site" evidence="6">
    <location>
        <position position="82"/>
    </location>
    <ligand>
        <name>Na(+)</name>
        <dbReference type="ChEBI" id="CHEBI:29101"/>
        <label>1</label>
    </ligand>
</feature>
<dbReference type="OrthoDB" id="6581954at2759"/>
<keyword evidence="10" id="KW-1185">Reference proteome</keyword>
<keyword evidence="4 9" id="KW-1133">Transmembrane helix</keyword>
<feature type="transmembrane region" description="Helical" evidence="9">
    <location>
        <begin position="296"/>
        <end position="317"/>
    </location>
</feature>
<dbReference type="PROSITE" id="PS00754">
    <property type="entry name" value="NA_NEUROTRAN_SYMP_2"/>
    <property type="match status" value="1"/>
</dbReference>
<keyword evidence="3 8" id="KW-0812">Transmembrane</keyword>
<feature type="binding site" evidence="6">
    <location>
        <position position="86"/>
    </location>
    <ligand>
        <name>Na(+)</name>
        <dbReference type="ChEBI" id="CHEBI:29101"/>
        <label>1</label>
    </ligand>
</feature>
<dbReference type="GO" id="GO:0015375">
    <property type="term" value="F:glycine:sodium symporter activity"/>
    <property type="evidence" value="ECO:0007669"/>
    <property type="project" value="TreeGrafter"/>
</dbReference>
<feature type="transmembrane region" description="Helical" evidence="9">
    <location>
        <begin position="267"/>
        <end position="287"/>
    </location>
</feature>
<dbReference type="GO" id="GO:0005886">
    <property type="term" value="C:plasma membrane"/>
    <property type="evidence" value="ECO:0007669"/>
    <property type="project" value="TreeGrafter"/>
</dbReference>
<feature type="transmembrane region" description="Helical" evidence="9">
    <location>
        <begin position="346"/>
        <end position="367"/>
    </location>
</feature>
<feature type="binding site" evidence="6">
    <location>
        <position position="81"/>
    </location>
    <ligand>
        <name>Na(+)</name>
        <dbReference type="ChEBI" id="CHEBI:29101"/>
        <label>1</label>
    </ligand>
</feature>
<dbReference type="Proteomes" id="UP000085678">
    <property type="component" value="Unplaced"/>
</dbReference>
<feature type="binding site" evidence="6">
    <location>
        <position position="450"/>
    </location>
    <ligand>
        <name>Na(+)</name>
        <dbReference type="ChEBI" id="CHEBI:29101"/>
        <label>1</label>
    </ligand>
</feature>
<feature type="binding site" evidence="6">
    <location>
        <position position="454"/>
    </location>
    <ligand>
        <name>Na(+)</name>
        <dbReference type="ChEBI" id="CHEBI:29101"/>
        <label>1</label>
    </ligand>
</feature>
<sequence length="686" mass="76524">MDTMGDGGNTHEDRRASNGILALSFKPLGDTPKVYTDPVMIEPNSSNRWDVDTESTDGDENKKRGNWSNQFDFILSCLGYAVGLGNLWRFPFLCFKNGGAVFLIPYAICLLLIGMPIFVLELYLGQFSSSGPLTVWRFSPMFTGVGIGMMVASSLVGIYYNIVMAWALYYLFASFTSKLPWQDCGDWSSDTCITKLPDISGCNTTLQEVAYPNGTCYNANGTLLGVYNDTLLKQYNITRSSAAEEYFFNTVLQVGSGLETFSDLTGISWQLSLCLLLAWIIDFFCLFRSVKSSGKVVYFTAIFPYVVLIILLIRGALLSGSLNGVEWYIAKADLSKLRTPEVWLDAITQIFFSLSASFGGLHALSSYNKFHNNCLRDAIIVSLGNCLTSFFAGFVVFSYVGYMAELQGVDIDEVAKGGPSLAFVIWPSAVATIPVSPLWSILLFFMLITLGLDSQFTLLETIFTGLLDAYPKIRKHKVWVHLAVCLVLFGLGLPMCTKGGLYLLDYVDSAINGWPMVILGLTELIAVAWVYGAYPRYKVIFLRAIEDMKVMLGDSLLLKITAPWWTLCWILIAPVLLGVVTVVSWILYKPNPSYFGEVLQWLVRFAIVGPIIIYPVLYGIYCLIVRPKDKTFIRPQRDWGPSLVKHRRLVTYDPNFVTDPYHEEMGLTTRNGKETPSGNVNVGYVY</sequence>
<feature type="transmembrane region" description="Helical" evidence="9">
    <location>
        <begin position="145"/>
        <end position="172"/>
    </location>
</feature>
<gene>
    <name evidence="11" type="primary">LOC106159054</name>
</gene>
<keyword evidence="6" id="KW-0915">Sodium</keyword>
<reference evidence="11" key="1">
    <citation type="submission" date="2025-08" db="UniProtKB">
        <authorList>
            <consortium name="RefSeq"/>
        </authorList>
    </citation>
    <scope>IDENTIFICATION</scope>
    <source>
        <tissue evidence="11">Gonads</tissue>
    </source>
</reference>
<comment type="subcellular location">
    <subcellularLocation>
        <location evidence="1">Membrane</location>
        <topology evidence="1">Multi-pass membrane protein</topology>
    </subcellularLocation>
</comment>
<evidence type="ECO:0000256" key="9">
    <source>
        <dbReference type="SAM" id="Phobius"/>
    </source>
</evidence>
<keyword evidence="7" id="KW-1015">Disulfide bond</keyword>
<protein>
    <recommendedName>
        <fullName evidence="8">Transporter</fullName>
    </recommendedName>
</protein>
<organism evidence="10 11">
    <name type="scientific">Lingula anatina</name>
    <name type="common">Brachiopod</name>
    <name type="synonym">Lingula unguis</name>
    <dbReference type="NCBI Taxonomy" id="7574"/>
    <lineage>
        <taxon>Eukaryota</taxon>
        <taxon>Metazoa</taxon>
        <taxon>Spiralia</taxon>
        <taxon>Lophotrochozoa</taxon>
        <taxon>Brachiopoda</taxon>
        <taxon>Linguliformea</taxon>
        <taxon>Lingulata</taxon>
        <taxon>Lingulida</taxon>
        <taxon>Linguloidea</taxon>
        <taxon>Lingulidae</taxon>
        <taxon>Lingula</taxon>
    </lineage>
</organism>
<evidence type="ECO:0000256" key="1">
    <source>
        <dbReference type="ARBA" id="ARBA00004141"/>
    </source>
</evidence>
<feature type="binding site" evidence="6">
    <location>
        <position position="353"/>
    </location>
    <ligand>
        <name>Na(+)</name>
        <dbReference type="ChEBI" id="CHEBI:29101"/>
        <label>1</label>
    </ligand>
</feature>
<evidence type="ECO:0000313" key="11">
    <source>
        <dbReference type="RefSeq" id="XP_013390681.1"/>
    </source>
</evidence>
<feature type="transmembrane region" description="Helical" evidence="9">
    <location>
        <begin position="513"/>
        <end position="534"/>
    </location>
</feature>
<feature type="disulfide bond" evidence="7">
    <location>
        <begin position="184"/>
        <end position="192"/>
    </location>
</feature>
<feature type="transmembrane region" description="Helical" evidence="9">
    <location>
        <begin position="379"/>
        <end position="404"/>
    </location>
</feature>
<dbReference type="PROSITE" id="PS00610">
    <property type="entry name" value="NA_NEUROTRAN_SYMP_1"/>
    <property type="match status" value="1"/>
</dbReference>
<evidence type="ECO:0000256" key="2">
    <source>
        <dbReference type="ARBA" id="ARBA00022448"/>
    </source>
</evidence>
<dbReference type="Pfam" id="PF00209">
    <property type="entry name" value="SNF"/>
    <property type="match status" value="1"/>
</dbReference>
<dbReference type="GeneID" id="106159054"/>
<feature type="transmembrane region" description="Helical" evidence="9">
    <location>
        <begin position="424"/>
        <end position="448"/>
    </location>
</feature>
<evidence type="ECO:0000256" key="7">
    <source>
        <dbReference type="PIRSR" id="PIRSR600175-2"/>
    </source>
</evidence>
<dbReference type="AlphaFoldDB" id="A0A1S3HYN4"/>
<dbReference type="GO" id="GO:0046872">
    <property type="term" value="F:metal ion binding"/>
    <property type="evidence" value="ECO:0007669"/>
    <property type="project" value="UniProtKB-KW"/>
</dbReference>
<dbReference type="KEGG" id="lak:106159054"/>
<comment type="similarity">
    <text evidence="8">Belongs to the sodium:neurotransmitter symporter (SNF) (TC 2.A.22) family.</text>
</comment>
<dbReference type="PRINTS" id="PR00176">
    <property type="entry name" value="NANEUSMPORT"/>
</dbReference>
<feature type="transmembrane region" description="Helical" evidence="9">
    <location>
        <begin position="564"/>
        <end position="587"/>
    </location>
</feature>
<keyword evidence="5 9" id="KW-0472">Membrane</keyword>
<dbReference type="PROSITE" id="PS50267">
    <property type="entry name" value="NA_NEUROTRAN_SYMP_3"/>
    <property type="match status" value="1"/>
</dbReference>
<feature type="binding site" evidence="6">
    <location>
        <position position="79"/>
    </location>
    <ligand>
        <name>Na(+)</name>
        <dbReference type="ChEBI" id="CHEBI:29101"/>
        <label>1</label>
    </ligand>
</feature>